<dbReference type="PANTHER" id="PTHR33164">
    <property type="entry name" value="TRANSCRIPTIONAL REGULATOR, MARR FAMILY"/>
    <property type="match status" value="1"/>
</dbReference>
<dbReference type="Gene3D" id="1.10.10.10">
    <property type="entry name" value="Winged helix-like DNA-binding domain superfamily/Winged helix DNA-binding domain"/>
    <property type="match status" value="1"/>
</dbReference>
<gene>
    <name evidence="2" type="ORF">AGR7A_Cc210104</name>
</gene>
<dbReference type="PANTHER" id="PTHR33164:SF106">
    <property type="entry name" value="TRANSCRIPTIONAL REGULATORY PROTEIN"/>
    <property type="match status" value="1"/>
</dbReference>
<dbReference type="PROSITE" id="PS50995">
    <property type="entry name" value="HTH_MARR_2"/>
    <property type="match status" value="1"/>
</dbReference>
<dbReference type="InterPro" id="IPR011991">
    <property type="entry name" value="ArsR-like_HTH"/>
</dbReference>
<reference evidence="2" key="1">
    <citation type="submission" date="2016-01" db="EMBL/GenBank/DDBJ databases">
        <authorList>
            <person name="Regsiter A."/>
            <person name="william w."/>
        </authorList>
    </citation>
    <scope>NUCLEOTIDE SEQUENCE</scope>
    <source>
        <strain evidence="2">NCPPB 1641</strain>
    </source>
</reference>
<dbReference type="InterPro" id="IPR039422">
    <property type="entry name" value="MarR/SlyA-like"/>
</dbReference>
<dbReference type="CDD" id="cd00090">
    <property type="entry name" value="HTH_ARSR"/>
    <property type="match status" value="1"/>
</dbReference>
<dbReference type="GO" id="GO:0043565">
    <property type="term" value="F:sequence-specific DNA binding"/>
    <property type="evidence" value="ECO:0007669"/>
    <property type="project" value="InterPro"/>
</dbReference>
<dbReference type="EMBL" id="FCNP01000014">
    <property type="protein sequence ID" value="CVI55572.1"/>
    <property type="molecule type" value="Genomic_DNA"/>
</dbReference>
<protein>
    <submittedName>
        <fullName evidence="2">Transcriptional regulator</fullName>
    </submittedName>
</protein>
<dbReference type="Pfam" id="PF01047">
    <property type="entry name" value="MarR"/>
    <property type="match status" value="1"/>
</dbReference>
<dbReference type="AlphaFoldDB" id="A0A1S7TLX0"/>
<dbReference type="SUPFAM" id="SSF46785">
    <property type="entry name" value="Winged helix' DNA-binding domain"/>
    <property type="match status" value="1"/>
</dbReference>
<dbReference type="Proteomes" id="UP000192140">
    <property type="component" value="Unassembled WGS sequence"/>
</dbReference>
<dbReference type="SMART" id="SM00347">
    <property type="entry name" value="HTH_MARR"/>
    <property type="match status" value="1"/>
</dbReference>
<dbReference type="PRINTS" id="PR00033">
    <property type="entry name" value="HTHASNC"/>
</dbReference>
<dbReference type="InterPro" id="IPR000835">
    <property type="entry name" value="HTH_MarR-typ"/>
</dbReference>
<evidence type="ECO:0000313" key="3">
    <source>
        <dbReference type="Proteomes" id="UP000192140"/>
    </source>
</evidence>
<evidence type="ECO:0000313" key="2">
    <source>
        <dbReference type="EMBL" id="CVI55572.1"/>
    </source>
</evidence>
<dbReference type="InterPro" id="IPR000485">
    <property type="entry name" value="AsnC-type_HTH_dom"/>
</dbReference>
<accession>A0A1S7TLX0</accession>
<keyword evidence="3" id="KW-1185">Reference proteome</keyword>
<proteinExistence type="predicted"/>
<dbReference type="GO" id="GO:0003700">
    <property type="term" value="F:DNA-binding transcription factor activity"/>
    <property type="evidence" value="ECO:0007669"/>
    <property type="project" value="InterPro"/>
</dbReference>
<comment type="caution">
    <text evidence="2">The sequence shown here is derived from an EMBL/GenBank/DDBJ whole genome shotgun (WGS) entry which is preliminary data.</text>
</comment>
<evidence type="ECO:0000259" key="1">
    <source>
        <dbReference type="PROSITE" id="PS50995"/>
    </source>
</evidence>
<name>A0A1S7TLX0_9HYPH</name>
<sequence>MSRDILDRRLTDALRQASAQSLLISQSIAAKARMNTTDLECLDILQMQGQASAGELARSTGLTTGAVTALLDRLEKAGFIRRLPDPTDRRRVLAAPHPEKMRELFQMYAPLQEKMEALYGEYDEEQLQLIIGFMEKSCAISKDFIGTLQKK</sequence>
<organism evidence="2 3">
    <name type="scientific">Agrobacterium deltaense NCPPB 1641</name>
    <dbReference type="NCBI Taxonomy" id="1183425"/>
    <lineage>
        <taxon>Bacteria</taxon>
        <taxon>Pseudomonadati</taxon>
        <taxon>Pseudomonadota</taxon>
        <taxon>Alphaproteobacteria</taxon>
        <taxon>Hyphomicrobiales</taxon>
        <taxon>Rhizobiaceae</taxon>
        <taxon>Rhizobium/Agrobacterium group</taxon>
        <taxon>Agrobacterium</taxon>
    </lineage>
</organism>
<dbReference type="InterPro" id="IPR036390">
    <property type="entry name" value="WH_DNA-bd_sf"/>
</dbReference>
<dbReference type="GO" id="GO:0006950">
    <property type="term" value="P:response to stress"/>
    <property type="evidence" value="ECO:0007669"/>
    <property type="project" value="TreeGrafter"/>
</dbReference>
<dbReference type="InterPro" id="IPR036388">
    <property type="entry name" value="WH-like_DNA-bd_sf"/>
</dbReference>
<feature type="domain" description="HTH marR-type" evidence="1">
    <location>
        <begin position="7"/>
        <end position="139"/>
    </location>
</feature>